<protein>
    <submittedName>
        <fullName evidence="2">Uncharacterized protein</fullName>
    </submittedName>
</protein>
<organism evidence="2 3">
    <name type="scientific">Streptomyces chryseus</name>
    <dbReference type="NCBI Taxonomy" id="68186"/>
    <lineage>
        <taxon>Bacteria</taxon>
        <taxon>Bacillati</taxon>
        <taxon>Actinomycetota</taxon>
        <taxon>Actinomycetes</taxon>
        <taxon>Kitasatosporales</taxon>
        <taxon>Streptomycetaceae</taxon>
        <taxon>Streptomyces</taxon>
    </lineage>
</organism>
<evidence type="ECO:0000313" key="2">
    <source>
        <dbReference type="EMBL" id="GHB25776.1"/>
    </source>
</evidence>
<accession>A0ABQ3EBU5</accession>
<sequence length="78" mass="8012">MADHALAGNSFYAGFCLDEAPGGRLTTPSLPDLPFYVSPLSKTARDLTVSSAAEPPSGPAASGERRAAVVDQLMADFG</sequence>
<comment type="caution">
    <text evidence="2">The sequence shown here is derived from an EMBL/GenBank/DDBJ whole genome shotgun (WGS) entry which is preliminary data.</text>
</comment>
<feature type="region of interest" description="Disordered" evidence="1">
    <location>
        <begin position="47"/>
        <end position="66"/>
    </location>
</feature>
<feature type="compositionally biased region" description="Low complexity" evidence="1">
    <location>
        <begin position="50"/>
        <end position="62"/>
    </location>
</feature>
<reference evidence="3" key="1">
    <citation type="journal article" date="2019" name="Int. J. Syst. Evol. Microbiol.">
        <title>The Global Catalogue of Microorganisms (GCM) 10K type strain sequencing project: providing services to taxonomists for standard genome sequencing and annotation.</title>
        <authorList>
            <consortium name="The Broad Institute Genomics Platform"/>
            <consortium name="The Broad Institute Genome Sequencing Center for Infectious Disease"/>
            <person name="Wu L."/>
            <person name="Ma J."/>
        </authorList>
    </citation>
    <scope>NUCLEOTIDE SEQUENCE [LARGE SCALE GENOMIC DNA]</scope>
    <source>
        <strain evidence="3">JCM 4737</strain>
    </source>
</reference>
<dbReference type="EMBL" id="BMVO01000027">
    <property type="protein sequence ID" value="GHB25776.1"/>
    <property type="molecule type" value="Genomic_DNA"/>
</dbReference>
<gene>
    <name evidence="2" type="ORF">GCM10010346_56700</name>
</gene>
<evidence type="ECO:0000313" key="3">
    <source>
        <dbReference type="Proteomes" id="UP000599437"/>
    </source>
</evidence>
<keyword evidence="3" id="KW-1185">Reference proteome</keyword>
<proteinExistence type="predicted"/>
<name>A0ABQ3EBU5_9ACTN</name>
<dbReference type="Proteomes" id="UP000599437">
    <property type="component" value="Unassembled WGS sequence"/>
</dbReference>
<dbReference type="RefSeq" id="WP_138895697.1">
    <property type="nucleotide sequence ID" value="NZ_BMVO01000027.1"/>
</dbReference>
<evidence type="ECO:0000256" key="1">
    <source>
        <dbReference type="SAM" id="MobiDB-lite"/>
    </source>
</evidence>